<proteinExistence type="predicted"/>
<feature type="domain" description="NAD(P)-binding" evidence="1">
    <location>
        <begin position="14"/>
        <end position="130"/>
    </location>
</feature>
<evidence type="ECO:0000313" key="2">
    <source>
        <dbReference type="EMBL" id="KIW23092.1"/>
    </source>
</evidence>
<reference evidence="2 3" key="1">
    <citation type="submission" date="2015-01" db="EMBL/GenBank/DDBJ databases">
        <title>The Genome Sequence of Cladophialophora immunda CBS83496.</title>
        <authorList>
            <consortium name="The Broad Institute Genomics Platform"/>
            <person name="Cuomo C."/>
            <person name="de Hoog S."/>
            <person name="Gorbushina A."/>
            <person name="Stielow B."/>
            <person name="Teixiera M."/>
            <person name="Abouelleil A."/>
            <person name="Chapman S.B."/>
            <person name="Priest M."/>
            <person name="Young S.K."/>
            <person name="Wortman J."/>
            <person name="Nusbaum C."/>
            <person name="Birren B."/>
        </authorList>
    </citation>
    <scope>NUCLEOTIDE SEQUENCE [LARGE SCALE GENOMIC DNA]</scope>
    <source>
        <strain evidence="2 3">CBS 83496</strain>
    </source>
</reference>
<dbReference type="InterPro" id="IPR051783">
    <property type="entry name" value="NAD(P)-dependent_oxidoreduct"/>
</dbReference>
<dbReference type="Gene3D" id="3.40.50.720">
    <property type="entry name" value="NAD(P)-binding Rossmann-like Domain"/>
    <property type="match status" value="1"/>
</dbReference>
<evidence type="ECO:0000313" key="3">
    <source>
        <dbReference type="Proteomes" id="UP000054466"/>
    </source>
</evidence>
<dbReference type="GeneID" id="27350512"/>
<dbReference type="PANTHER" id="PTHR48079:SF6">
    <property type="entry name" value="NAD(P)-BINDING DOMAIN-CONTAINING PROTEIN-RELATED"/>
    <property type="match status" value="1"/>
</dbReference>
<dbReference type="VEuPathDB" id="FungiDB:PV07_11318"/>
<dbReference type="AlphaFoldDB" id="A0A0D2ADW4"/>
<dbReference type="Pfam" id="PF13460">
    <property type="entry name" value="NAD_binding_10"/>
    <property type="match status" value="1"/>
</dbReference>
<protein>
    <recommendedName>
        <fullName evidence="1">NAD(P)-binding domain-containing protein</fullName>
    </recommendedName>
</protein>
<sequence>MAGTGKRALIVGPGFIGLNILDLLVHENFQVTGIVRRSEHAEQVEHLGATSVIGDLDDVPLITQQAIEHDIIFHTATADHISSVEAICQGVAERANQGKSTIYIHTSGASLLDDQSHGNYETSKIYYDNKPEDIAALPPTAPHRKIDLTVVNWGKRLGEKAKIAIIIPPIIYGYNSNHKRLTIQIPTLTRFALKHGYAGFVGKGLSVESSIHVLDLARAFMVLLHYMESSDSRIFIENPYFFCDSGQDHSWRSFGEMIGKGLHKAGKIADPTPKSIPKDMFGWLFGDHTYPVAGLNSRSRGVRLRELGWEPSELIPRALLHDQVTSGP</sequence>
<dbReference type="InterPro" id="IPR036291">
    <property type="entry name" value="NAD(P)-bd_dom_sf"/>
</dbReference>
<dbReference type="GO" id="GO:0004029">
    <property type="term" value="F:aldehyde dehydrogenase (NAD+) activity"/>
    <property type="evidence" value="ECO:0007669"/>
    <property type="project" value="TreeGrafter"/>
</dbReference>
<gene>
    <name evidence="2" type="ORF">PV07_11318</name>
</gene>
<dbReference type="RefSeq" id="XP_016243308.1">
    <property type="nucleotide sequence ID" value="XM_016398746.1"/>
</dbReference>
<dbReference type="OrthoDB" id="2130169at2759"/>
<evidence type="ECO:0000259" key="1">
    <source>
        <dbReference type="Pfam" id="PF13460"/>
    </source>
</evidence>
<dbReference type="InterPro" id="IPR016040">
    <property type="entry name" value="NAD(P)-bd_dom"/>
</dbReference>
<accession>A0A0D2ADW4</accession>
<organism evidence="2 3">
    <name type="scientific">Cladophialophora immunda</name>
    <dbReference type="NCBI Taxonomy" id="569365"/>
    <lineage>
        <taxon>Eukaryota</taxon>
        <taxon>Fungi</taxon>
        <taxon>Dikarya</taxon>
        <taxon>Ascomycota</taxon>
        <taxon>Pezizomycotina</taxon>
        <taxon>Eurotiomycetes</taxon>
        <taxon>Chaetothyriomycetidae</taxon>
        <taxon>Chaetothyriales</taxon>
        <taxon>Herpotrichiellaceae</taxon>
        <taxon>Cladophialophora</taxon>
    </lineage>
</organism>
<dbReference type="SUPFAM" id="SSF51735">
    <property type="entry name" value="NAD(P)-binding Rossmann-fold domains"/>
    <property type="match status" value="1"/>
</dbReference>
<name>A0A0D2ADW4_9EURO</name>
<keyword evidence="3" id="KW-1185">Reference proteome</keyword>
<dbReference type="PANTHER" id="PTHR48079">
    <property type="entry name" value="PROTEIN YEEZ"/>
    <property type="match status" value="1"/>
</dbReference>
<dbReference type="HOGENOM" id="CLU_007383_12_1_1"/>
<dbReference type="EMBL" id="KN847046">
    <property type="protein sequence ID" value="KIW23092.1"/>
    <property type="molecule type" value="Genomic_DNA"/>
</dbReference>
<dbReference type="Proteomes" id="UP000054466">
    <property type="component" value="Unassembled WGS sequence"/>
</dbReference>
<dbReference type="GO" id="GO:0005737">
    <property type="term" value="C:cytoplasm"/>
    <property type="evidence" value="ECO:0007669"/>
    <property type="project" value="TreeGrafter"/>
</dbReference>
<dbReference type="STRING" id="569365.A0A0D2ADW4"/>